<dbReference type="Gene3D" id="1.20.120.160">
    <property type="entry name" value="HPT domain"/>
    <property type="match status" value="1"/>
</dbReference>
<protein>
    <submittedName>
        <fullName evidence="2">Hpt domain-containing protein</fullName>
    </submittedName>
</protein>
<keyword evidence="3" id="KW-1185">Reference proteome</keyword>
<evidence type="ECO:0000313" key="2">
    <source>
        <dbReference type="EMBL" id="MDA0136765.1"/>
    </source>
</evidence>
<organism evidence="2 3">
    <name type="scientific">Solirubrobacter deserti</name>
    <dbReference type="NCBI Taxonomy" id="2282478"/>
    <lineage>
        <taxon>Bacteria</taxon>
        <taxon>Bacillati</taxon>
        <taxon>Actinomycetota</taxon>
        <taxon>Thermoleophilia</taxon>
        <taxon>Solirubrobacterales</taxon>
        <taxon>Solirubrobacteraceae</taxon>
        <taxon>Solirubrobacter</taxon>
    </lineage>
</organism>
<evidence type="ECO:0000259" key="1">
    <source>
        <dbReference type="Pfam" id="PF01627"/>
    </source>
</evidence>
<proteinExistence type="predicted"/>
<sequence length="104" mass="10904">MNFAELEAALGADTVAQLVCTYRTDLATRLEQLRAATEPEEIRRHAHGLRSGAATFGATALAEAARVLEEGGGDLAAVERAARAVDAALATRAPSPRPPGRDRP</sequence>
<dbReference type="InterPro" id="IPR008207">
    <property type="entry name" value="Sig_transdc_His_kin_Hpt_dom"/>
</dbReference>
<dbReference type="SUPFAM" id="SSF47226">
    <property type="entry name" value="Histidine-containing phosphotransfer domain, HPT domain"/>
    <property type="match status" value="1"/>
</dbReference>
<dbReference type="EMBL" id="JAPCID010000006">
    <property type="protein sequence ID" value="MDA0136765.1"/>
    <property type="molecule type" value="Genomic_DNA"/>
</dbReference>
<name>A0ABT4REL8_9ACTN</name>
<comment type="caution">
    <text evidence="2">The sequence shown here is derived from an EMBL/GenBank/DDBJ whole genome shotgun (WGS) entry which is preliminary data.</text>
</comment>
<feature type="domain" description="HPt" evidence="1">
    <location>
        <begin position="17"/>
        <end position="90"/>
    </location>
</feature>
<gene>
    <name evidence="2" type="ORF">OJ962_04590</name>
</gene>
<accession>A0ABT4REL8</accession>
<reference evidence="2" key="1">
    <citation type="submission" date="2022-10" db="EMBL/GenBank/DDBJ databases">
        <title>The WGS of Solirubrobacter sp. CPCC 204708.</title>
        <authorList>
            <person name="Jiang Z."/>
        </authorList>
    </citation>
    <scope>NUCLEOTIDE SEQUENCE</scope>
    <source>
        <strain evidence="2">CPCC 204708</strain>
    </source>
</reference>
<evidence type="ECO:0000313" key="3">
    <source>
        <dbReference type="Proteomes" id="UP001147700"/>
    </source>
</evidence>
<dbReference type="RefSeq" id="WP_202953634.1">
    <property type="nucleotide sequence ID" value="NZ_JAPCID010000006.1"/>
</dbReference>
<dbReference type="Proteomes" id="UP001147700">
    <property type="component" value="Unassembled WGS sequence"/>
</dbReference>
<dbReference type="InterPro" id="IPR036641">
    <property type="entry name" value="HPT_dom_sf"/>
</dbReference>
<dbReference type="Pfam" id="PF01627">
    <property type="entry name" value="Hpt"/>
    <property type="match status" value="1"/>
</dbReference>